<evidence type="ECO:0000313" key="1">
    <source>
        <dbReference type="EMBL" id="ETS61671.1"/>
    </source>
</evidence>
<dbReference type="EMBL" id="AWNI01000014">
    <property type="protein sequence ID" value="ETS61671.1"/>
    <property type="molecule type" value="Genomic_DNA"/>
</dbReference>
<dbReference type="Proteomes" id="UP000019462">
    <property type="component" value="Unassembled WGS sequence"/>
</dbReference>
<protein>
    <submittedName>
        <fullName evidence="1">Uncharacterized protein</fullName>
    </submittedName>
</protein>
<accession>W3VLP8</accession>
<keyword evidence="2" id="KW-1185">Reference proteome</keyword>
<dbReference type="AlphaFoldDB" id="W3VLP8"/>
<organism evidence="1 2">
    <name type="scientific">Moesziomyces aphidis</name>
    <name type="common">Pseudozyma aphidis</name>
    <dbReference type="NCBI Taxonomy" id="84754"/>
    <lineage>
        <taxon>Eukaryota</taxon>
        <taxon>Fungi</taxon>
        <taxon>Dikarya</taxon>
        <taxon>Basidiomycota</taxon>
        <taxon>Ustilaginomycotina</taxon>
        <taxon>Ustilaginomycetes</taxon>
        <taxon>Ustilaginales</taxon>
        <taxon>Ustilaginaceae</taxon>
        <taxon>Moesziomyces</taxon>
    </lineage>
</organism>
<proteinExistence type="predicted"/>
<reference evidence="1 2" key="1">
    <citation type="journal article" date="2014" name="Genome Announc.">
        <title>Genome sequence of the basidiomycetous fungus Pseudozyma aphidis DSM70725, an efficient producer of biosurfactant mannosylerythritol lipids.</title>
        <authorList>
            <person name="Lorenz S."/>
            <person name="Guenther M."/>
            <person name="Grumaz C."/>
            <person name="Rupp S."/>
            <person name="Zibek S."/>
            <person name="Sohn K."/>
        </authorList>
    </citation>
    <scope>NUCLEOTIDE SEQUENCE [LARGE SCALE GENOMIC DNA]</scope>
    <source>
        <strain evidence="2">ATCC 32657 / CBS 517.83 / DSM 70725 / JCM 10318 / NBRC 10182 / NRRL Y-7954 / St-0401</strain>
    </source>
</reference>
<evidence type="ECO:0000313" key="2">
    <source>
        <dbReference type="Proteomes" id="UP000019462"/>
    </source>
</evidence>
<dbReference type="HOGENOM" id="CLU_1256518_0_0_1"/>
<name>W3VLP8_MOEAP</name>
<comment type="caution">
    <text evidence="1">The sequence shown here is derived from an EMBL/GenBank/DDBJ whole genome shotgun (WGS) entry which is preliminary data.</text>
</comment>
<gene>
    <name evidence="1" type="ORF">PaG_04169</name>
</gene>
<sequence length="220" mass="24151">MLPEVGALPKNMRSRQDAMGLSEFREDARGFQAPTLASFRPRRCQRHLAGAGPRELQRIPRTAPAHSHFQPPTPVQLTCPARFRAPHASAAIFRSASSPSFRHQLASALRLCRELMERGVQASSPRPICYARPTRSSETLWQRRVPRFIVAPPALPLAESASLVISSLLAIIPARFPARLSAGLSRCISPCENRRSLCGAGSMIACVRNSNPAVDSKLER</sequence>